<dbReference type="GO" id="GO:0003677">
    <property type="term" value="F:DNA binding"/>
    <property type="evidence" value="ECO:0007669"/>
    <property type="project" value="UniProtKB-KW"/>
</dbReference>
<dbReference type="InterPro" id="IPR000281">
    <property type="entry name" value="HTH_RpiR"/>
</dbReference>
<keyword evidence="7" id="KW-1185">Reference proteome</keyword>
<dbReference type="Pfam" id="PF01380">
    <property type="entry name" value="SIS"/>
    <property type="match status" value="1"/>
</dbReference>
<evidence type="ECO:0000259" key="4">
    <source>
        <dbReference type="PROSITE" id="PS51071"/>
    </source>
</evidence>
<dbReference type="PROSITE" id="PS51464">
    <property type="entry name" value="SIS"/>
    <property type="match status" value="1"/>
</dbReference>
<comment type="caution">
    <text evidence="6">The sequence shown here is derived from an EMBL/GenBank/DDBJ whole genome shotgun (WGS) entry which is preliminary data.</text>
</comment>
<keyword evidence="2" id="KW-0238">DNA-binding</keyword>
<evidence type="ECO:0000256" key="2">
    <source>
        <dbReference type="ARBA" id="ARBA00023125"/>
    </source>
</evidence>
<dbReference type="Proteomes" id="UP000721844">
    <property type="component" value="Unassembled WGS sequence"/>
</dbReference>
<dbReference type="InterPro" id="IPR047640">
    <property type="entry name" value="RpiR-like"/>
</dbReference>
<dbReference type="PROSITE" id="PS51071">
    <property type="entry name" value="HTH_RPIR"/>
    <property type="match status" value="1"/>
</dbReference>
<evidence type="ECO:0000256" key="1">
    <source>
        <dbReference type="ARBA" id="ARBA00023015"/>
    </source>
</evidence>
<dbReference type="CDD" id="cd05013">
    <property type="entry name" value="SIS_RpiR"/>
    <property type="match status" value="1"/>
</dbReference>
<feature type="domain" description="HTH rpiR-type" evidence="4">
    <location>
        <begin position="21"/>
        <end position="97"/>
    </location>
</feature>
<sequence>MRDDEVLSADIGAESAPRDFRTLRALIVERRGQLPKRLVQVADFAVQHPQEIAFGRVAELAKRANVQPSTMIRFAQALGYSGFSDLQLVFQSHARDRWPDYNVRLEALHDGNQNGDVLSLLDGLVEASCASARDFRQSIDVEALELAVQRLAAARTIYVVGVRRAFPVAVYLVYALQKLGVRSDLVDQLGGLGGRQTDLITPEDALLALSFTPYATETLTSARAAFQRGVPVIGITDSPFSPLVQVSTTWLEVAEADFGGFRSLSASFALATTLSIALVSQRTGDLPPVNLRNKKEYKNQIDENLE</sequence>
<evidence type="ECO:0000313" key="6">
    <source>
        <dbReference type="EMBL" id="MCB8879903.1"/>
    </source>
</evidence>
<dbReference type="AlphaFoldDB" id="A0A964E3H7"/>
<keyword evidence="1" id="KW-0805">Transcription regulation</keyword>
<dbReference type="PANTHER" id="PTHR30514">
    <property type="entry name" value="GLUCOKINASE"/>
    <property type="match status" value="1"/>
</dbReference>
<dbReference type="InterPro" id="IPR009057">
    <property type="entry name" value="Homeodomain-like_sf"/>
</dbReference>
<feature type="domain" description="SIS" evidence="5">
    <location>
        <begin position="147"/>
        <end position="289"/>
    </location>
</feature>
<name>A0A964E3H7_9PROT</name>
<keyword evidence="3" id="KW-0804">Transcription</keyword>
<proteinExistence type="predicted"/>
<evidence type="ECO:0000259" key="5">
    <source>
        <dbReference type="PROSITE" id="PS51464"/>
    </source>
</evidence>
<dbReference type="PANTHER" id="PTHR30514:SF20">
    <property type="entry name" value="TRANSCRIPTIONAL REGULATOR"/>
    <property type="match status" value="1"/>
</dbReference>
<dbReference type="InterPro" id="IPR036388">
    <property type="entry name" value="WH-like_DNA-bd_sf"/>
</dbReference>
<dbReference type="GO" id="GO:1901135">
    <property type="term" value="P:carbohydrate derivative metabolic process"/>
    <property type="evidence" value="ECO:0007669"/>
    <property type="project" value="InterPro"/>
</dbReference>
<dbReference type="GO" id="GO:0097367">
    <property type="term" value="F:carbohydrate derivative binding"/>
    <property type="evidence" value="ECO:0007669"/>
    <property type="project" value="InterPro"/>
</dbReference>
<dbReference type="SUPFAM" id="SSF46689">
    <property type="entry name" value="Homeodomain-like"/>
    <property type="match status" value="1"/>
</dbReference>
<dbReference type="EMBL" id="JAESVA010000002">
    <property type="protein sequence ID" value="MCB8879903.1"/>
    <property type="molecule type" value="Genomic_DNA"/>
</dbReference>
<dbReference type="Pfam" id="PF01418">
    <property type="entry name" value="HTH_6"/>
    <property type="match status" value="1"/>
</dbReference>
<dbReference type="Gene3D" id="1.10.10.10">
    <property type="entry name" value="Winged helix-like DNA-binding domain superfamily/Winged helix DNA-binding domain"/>
    <property type="match status" value="1"/>
</dbReference>
<dbReference type="InterPro" id="IPR035472">
    <property type="entry name" value="RpiR-like_SIS"/>
</dbReference>
<dbReference type="InterPro" id="IPR001347">
    <property type="entry name" value="SIS_dom"/>
</dbReference>
<dbReference type="GO" id="GO:0003700">
    <property type="term" value="F:DNA-binding transcription factor activity"/>
    <property type="evidence" value="ECO:0007669"/>
    <property type="project" value="InterPro"/>
</dbReference>
<protein>
    <submittedName>
        <fullName evidence="6">MurR/RpiR family transcriptional regulator</fullName>
    </submittedName>
</protein>
<organism evidence="6 7">
    <name type="scientific">Acidisoma cellulosilyticum</name>
    <dbReference type="NCBI Taxonomy" id="2802395"/>
    <lineage>
        <taxon>Bacteria</taxon>
        <taxon>Pseudomonadati</taxon>
        <taxon>Pseudomonadota</taxon>
        <taxon>Alphaproteobacteria</taxon>
        <taxon>Acetobacterales</taxon>
        <taxon>Acidocellaceae</taxon>
        <taxon>Acidisoma</taxon>
    </lineage>
</organism>
<accession>A0A964E3H7</accession>
<dbReference type="InterPro" id="IPR046348">
    <property type="entry name" value="SIS_dom_sf"/>
</dbReference>
<dbReference type="SUPFAM" id="SSF53697">
    <property type="entry name" value="SIS domain"/>
    <property type="match status" value="1"/>
</dbReference>
<evidence type="ECO:0000256" key="3">
    <source>
        <dbReference type="ARBA" id="ARBA00023163"/>
    </source>
</evidence>
<dbReference type="Gene3D" id="3.40.50.10490">
    <property type="entry name" value="Glucose-6-phosphate isomerase like protein, domain 1"/>
    <property type="match status" value="1"/>
</dbReference>
<evidence type="ECO:0000313" key="7">
    <source>
        <dbReference type="Proteomes" id="UP000721844"/>
    </source>
</evidence>
<gene>
    <name evidence="6" type="ORF">ACELLULO517_06630</name>
</gene>
<reference evidence="6 7" key="1">
    <citation type="journal article" date="2021" name="Microorganisms">
        <title>Acidisoma silvae sp. nov. and Acidisomacellulosilytica sp. nov., Two Acidophilic Bacteria Isolated from Decaying Wood, Hydrolyzing Cellulose and Producing Poly-3-hydroxybutyrate.</title>
        <authorList>
            <person name="Mieszkin S."/>
            <person name="Pouder E."/>
            <person name="Uroz S."/>
            <person name="Simon-Colin C."/>
            <person name="Alain K."/>
        </authorList>
    </citation>
    <scope>NUCLEOTIDE SEQUENCE [LARGE SCALE GENOMIC DNA]</scope>
    <source>
        <strain evidence="6 7">HW T5.17</strain>
    </source>
</reference>